<accession>A0ABT3E3M8</accession>
<organism evidence="2 3">
    <name type="scientific">Weissella ceti</name>
    <dbReference type="NCBI Taxonomy" id="759620"/>
    <lineage>
        <taxon>Bacteria</taxon>
        <taxon>Bacillati</taxon>
        <taxon>Bacillota</taxon>
        <taxon>Bacilli</taxon>
        <taxon>Lactobacillales</taxon>
        <taxon>Lactobacillaceae</taxon>
        <taxon>Weissella</taxon>
    </lineage>
</organism>
<proteinExistence type="predicted"/>
<reference evidence="2 3" key="1">
    <citation type="submission" date="2022-10" db="EMBL/GenBank/DDBJ databases">
        <title>Weissella fermenti sp. nov., isolated from fermented cabbage.</title>
        <authorList>
            <person name="Lee J.K."/>
            <person name="Baek J.H."/>
            <person name="Choi D.G."/>
            <person name="Kim J.M."/>
            <person name="Jeon C.O."/>
        </authorList>
    </citation>
    <scope>NUCLEOTIDE SEQUENCE [LARGE SCALE GENOMIC DNA]</scope>
    <source>
        <strain evidence="2 3">KACC 18534</strain>
    </source>
</reference>
<protein>
    <submittedName>
        <fullName evidence="2">Uncharacterized protein</fullName>
    </submittedName>
</protein>
<gene>
    <name evidence="2" type="ORF">OIT44_02065</name>
</gene>
<feature type="region of interest" description="Disordered" evidence="1">
    <location>
        <begin position="46"/>
        <end position="66"/>
    </location>
</feature>
<sequence>MDNKMRAKMTAVIIATLIATAVFFLIKPNLNRSTHEEPTQVLLESPIDETTAQEKEMISSVQDDKD</sequence>
<evidence type="ECO:0000313" key="3">
    <source>
        <dbReference type="Proteomes" id="UP001526225"/>
    </source>
</evidence>
<dbReference type="EMBL" id="JAOZFE010000001">
    <property type="protein sequence ID" value="MCW0952854.1"/>
    <property type="molecule type" value="Genomic_DNA"/>
</dbReference>
<keyword evidence="3" id="KW-1185">Reference proteome</keyword>
<dbReference type="Proteomes" id="UP001526225">
    <property type="component" value="Unassembled WGS sequence"/>
</dbReference>
<name>A0ABT3E3M8_9LACO</name>
<feature type="compositionally biased region" description="Basic and acidic residues" evidence="1">
    <location>
        <begin position="52"/>
        <end position="66"/>
    </location>
</feature>
<evidence type="ECO:0000256" key="1">
    <source>
        <dbReference type="SAM" id="MobiDB-lite"/>
    </source>
</evidence>
<dbReference type="RefSeq" id="WP_213409455.1">
    <property type="nucleotide sequence ID" value="NZ_CP074441.1"/>
</dbReference>
<comment type="caution">
    <text evidence="2">The sequence shown here is derived from an EMBL/GenBank/DDBJ whole genome shotgun (WGS) entry which is preliminary data.</text>
</comment>
<evidence type="ECO:0000313" key="2">
    <source>
        <dbReference type="EMBL" id="MCW0952854.1"/>
    </source>
</evidence>